<evidence type="ECO:0000313" key="2">
    <source>
        <dbReference type="EMBL" id="PIT98458.1"/>
    </source>
</evidence>
<accession>A0A2M6X0B9</accession>
<feature type="transmembrane region" description="Helical" evidence="1">
    <location>
        <begin position="245"/>
        <end position="265"/>
    </location>
</feature>
<dbReference type="AlphaFoldDB" id="A0A2M6X0B9"/>
<evidence type="ECO:0000313" key="3">
    <source>
        <dbReference type="Proteomes" id="UP000230731"/>
    </source>
</evidence>
<keyword evidence="1" id="KW-0472">Membrane</keyword>
<protein>
    <submittedName>
        <fullName evidence="2">Uncharacterized protein</fullName>
    </submittedName>
</protein>
<reference evidence="3" key="1">
    <citation type="submission" date="2017-09" db="EMBL/GenBank/DDBJ databases">
        <title>Depth-based differentiation of microbial function through sediment-hosted aquifers and enrichment of novel symbionts in the deep terrestrial subsurface.</title>
        <authorList>
            <person name="Probst A.J."/>
            <person name="Ladd B."/>
            <person name="Jarett J.K."/>
            <person name="Geller-Mcgrath D.E."/>
            <person name="Sieber C.M.K."/>
            <person name="Emerson J.B."/>
            <person name="Anantharaman K."/>
            <person name="Thomas B.C."/>
            <person name="Malmstrom R."/>
            <person name="Stieglmeier M."/>
            <person name="Klingl A."/>
            <person name="Woyke T."/>
            <person name="Ryan C.M."/>
            <person name="Banfield J.F."/>
        </authorList>
    </citation>
    <scope>NUCLEOTIDE SEQUENCE [LARGE SCALE GENOMIC DNA]</scope>
</reference>
<feature type="transmembrane region" description="Helical" evidence="1">
    <location>
        <begin position="20"/>
        <end position="40"/>
    </location>
</feature>
<feature type="transmembrane region" description="Helical" evidence="1">
    <location>
        <begin position="158"/>
        <end position="176"/>
    </location>
</feature>
<feature type="transmembrane region" description="Helical" evidence="1">
    <location>
        <begin position="212"/>
        <end position="233"/>
    </location>
</feature>
<name>A0A2M6X0B9_9BACT</name>
<feature type="transmembrane region" description="Helical" evidence="1">
    <location>
        <begin position="107"/>
        <end position="125"/>
    </location>
</feature>
<organism evidence="2 3">
    <name type="scientific">Candidatus Andersenbacteria bacterium CG10_big_fil_rev_8_21_14_0_10_54_11</name>
    <dbReference type="NCBI Taxonomy" id="1974485"/>
    <lineage>
        <taxon>Bacteria</taxon>
        <taxon>Candidatus Anderseniibacteriota</taxon>
    </lineage>
</organism>
<dbReference type="Proteomes" id="UP000230731">
    <property type="component" value="Unassembled WGS sequence"/>
</dbReference>
<sequence>MIARFLVGARRGLRWVKQGIAAGGFFFPASHYALLALLFGVGLELMFVLQRWVIGVAIALGAVVFLGIFLLVSKERGSFPIFTAVLPVFYVVGTIGFAFLFPTTGLLQVYIVAAALFFFFLLKHAARAVYPVWNWLLTMTTLLLCCAFILGLRFHLDVSVVATLLFVYTAAFLLALQAYRRFYVPAAAGLVPAGTTALVLTELAWLMQFLPIHYLAQASIITVCYYVIFHLLHLYERSGLTRRTLWEYIGVGGAALGIIIISARWI</sequence>
<feature type="transmembrane region" description="Helical" evidence="1">
    <location>
        <begin position="183"/>
        <end position="206"/>
    </location>
</feature>
<feature type="transmembrane region" description="Helical" evidence="1">
    <location>
        <begin position="52"/>
        <end position="72"/>
    </location>
</feature>
<dbReference type="EMBL" id="PEZP01000006">
    <property type="protein sequence ID" value="PIT98458.1"/>
    <property type="molecule type" value="Genomic_DNA"/>
</dbReference>
<proteinExistence type="predicted"/>
<comment type="caution">
    <text evidence="2">The sequence shown here is derived from an EMBL/GenBank/DDBJ whole genome shotgun (WGS) entry which is preliminary data.</text>
</comment>
<evidence type="ECO:0000256" key="1">
    <source>
        <dbReference type="SAM" id="Phobius"/>
    </source>
</evidence>
<feature type="transmembrane region" description="Helical" evidence="1">
    <location>
        <begin position="132"/>
        <end position="152"/>
    </location>
</feature>
<keyword evidence="1" id="KW-1133">Transmembrane helix</keyword>
<feature type="transmembrane region" description="Helical" evidence="1">
    <location>
        <begin position="79"/>
        <end position="101"/>
    </location>
</feature>
<keyword evidence="1" id="KW-0812">Transmembrane</keyword>
<gene>
    <name evidence="2" type="ORF">COT71_00600</name>
</gene>